<name>A0ABQ7FWA3_DUNSA</name>
<comment type="caution">
    <text evidence="1">The sequence shown here is derived from an EMBL/GenBank/DDBJ whole genome shotgun (WGS) entry which is preliminary data.</text>
</comment>
<evidence type="ECO:0000313" key="1">
    <source>
        <dbReference type="EMBL" id="KAF5826612.1"/>
    </source>
</evidence>
<proteinExistence type="predicted"/>
<dbReference type="EMBL" id="MU070808">
    <property type="protein sequence ID" value="KAF5826612.1"/>
    <property type="molecule type" value="Genomic_DNA"/>
</dbReference>
<protein>
    <submittedName>
        <fullName evidence="1">Uncharacterized protein</fullName>
    </submittedName>
</protein>
<keyword evidence="2" id="KW-1185">Reference proteome</keyword>
<accession>A0ABQ7FWA3</accession>
<reference evidence="1" key="1">
    <citation type="submission" date="2017-08" db="EMBL/GenBank/DDBJ databases">
        <authorList>
            <person name="Polle J.E."/>
            <person name="Barry K."/>
            <person name="Cushman J."/>
            <person name="Schmutz J."/>
            <person name="Tran D."/>
            <person name="Hathwaick L.T."/>
            <person name="Yim W.C."/>
            <person name="Jenkins J."/>
            <person name="Mckie-Krisberg Z.M."/>
            <person name="Prochnik S."/>
            <person name="Lindquist E."/>
            <person name="Dockter R.B."/>
            <person name="Adam C."/>
            <person name="Molina H."/>
            <person name="Bunkerborg J."/>
            <person name="Jin E."/>
            <person name="Buchheim M."/>
            <person name="Magnuson J."/>
        </authorList>
    </citation>
    <scope>NUCLEOTIDE SEQUENCE</scope>
    <source>
        <strain evidence="1">CCAP 19/18</strain>
    </source>
</reference>
<sequence>MKPAVGQVNLCRMRTTSGEGLCWRDTISCMPSSLWDASTLGVVVALLSPLWDASTPGAVQVPSSAPHAVLLLAAPRNATGWTLAPAAQSPSSWCWAPWQG</sequence>
<evidence type="ECO:0000313" key="2">
    <source>
        <dbReference type="Proteomes" id="UP000815325"/>
    </source>
</evidence>
<organism evidence="1 2">
    <name type="scientific">Dunaliella salina</name>
    <name type="common">Green alga</name>
    <name type="synonym">Protococcus salinus</name>
    <dbReference type="NCBI Taxonomy" id="3046"/>
    <lineage>
        <taxon>Eukaryota</taxon>
        <taxon>Viridiplantae</taxon>
        <taxon>Chlorophyta</taxon>
        <taxon>core chlorophytes</taxon>
        <taxon>Chlorophyceae</taxon>
        <taxon>CS clade</taxon>
        <taxon>Chlamydomonadales</taxon>
        <taxon>Dunaliellaceae</taxon>
        <taxon>Dunaliella</taxon>
    </lineage>
</organism>
<gene>
    <name evidence="1" type="ORF">DUNSADRAFT_2542</name>
</gene>
<dbReference type="Proteomes" id="UP000815325">
    <property type="component" value="Unassembled WGS sequence"/>
</dbReference>